<dbReference type="Proteomes" id="UP000701702">
    <property type="component" value="Unassembled WGS sequence"/>
</dbReference>
<dbReference type="InterPro" id="IPR010998">
    <property type="entry name" value="Integrase_recombinase_N"/>
</dbReference>
<dbReference type="Gene3D" id="1.10.443.10">
    <property type="entry name" value="Intergrase catalytic core"/>
    <property type="match status" value="1"/>
</dbReference>
<dbReference type="Gene3D" id="1.10.150.130">
    <property type="match status" value="1"/>
</dbReference>
<evidence type="ECO:0000256" key="1">
    <source>
        <dbReference type="ARBA" id="ARBA00008857"/>
    </source>
</evidence>
<evidence type="ECO:0000313" key="7">
    <source>
        <dbReference type="Proteomes" id="UP000701702"/>
    </source>
</evidence>
<dbReference type="Pfam" id="PF00589">
    <property type="entry name" value="Phage_integrase"/>
    <property type="match status" value="1"/>
</dbReference>
<proteinExistence type="inferred from homology"/>
<sequence>MSYHAVHGITPTSFSEWLEGHFMTPYSPKTRRVYTSVIAGLLKFKESQSIRSFKEFNTAWLRRFIGWNPETGSMYSQPYQTLRASALNVFWLWLTELGEVMDNPVTELIEERRRDRVGPRPSGGKRPQRLPAVLTWSDQRVLLGRIVQSKTATSLRDHAMIALILATGVRCDEVCLLKLHHLDLKFRRLRVIGKGNKERLVVFEHDQEVVGVIETWLDERASLLKWLSYETDYLFVSRTGRALTTSLVYQQVSKYIRLSGLEHRLSQMGAHVLRHTATSIMFARQVPVLQIQENLGHGELATTQIYAHLLPSVRATGSQDF</sequence>
<evidence type="ECO:0000256" key="4">
    <source>
        <dbReference type="ARBA" id="ARBA00023172"/>
    </source>
</evidence>
<reference evidence="6 7" key="1">
    <citation type="submission" date="2021-08" db="EMBL/GenBank/DDBJ databases">
        <authorList>
            <person name="Peeters C."/>
        </authorList>
    </citation>
    <scope>NUCLEOTIDE SEQUENCE [LARGE SCALE GENOMIC DNA]</scope>
    <source>
        <strain evidence="6 7">LMG 23994</strain>
    </source>
</reference>
<dbReference type="SUPFAM" id="SSF56349">
    <property type="entry name" value="DNA breaking-rejoining enzymes"/>
    <property type="match status" value="1"/>
</dbReference>
<keyword evidence="4" id="KW-0233">DNA recombination</keyword>
<evidence type="ECO:0000313" key="6">
    <source>
        <dbReference type="EMBL" id="CAG9169787.1"/>
    </source>
</evidence>
<dbReference type="InterPro" id="IPR013762">
    <property type="entry name" value="Integrase-like_cat_sf"/>
</dbReference>
<keyword evidence="3" id="KW-0238">DNA-binding</keyword>
<keyword evidence="2" id="KW-0229">DNA integration</keyword>
<dbReference type="PANTHER" id="PTHR30349:SF41">
    <property type="entry name" value="INTEGRASE_RECOMBINASE PROTEIN MJ0367-RELATED"/>
    <property type="match status" value="1"/>
</dbReference>
<accession>A0ABN7Y8X3</accession>
<dbReference type="PROSITE" id="PS51898">
    <property type="entry name" value="TYR_RECOMBINASE"/>
    <property type="match status" value="1"/>
</dbReference>
<dbReference type="InterPro" id="IPR050090">
    <property type="entry name" value="Tyrosine_recombinase_XerCD"/>
</dbReference>
<dbReference type="PANTHER" id="PTHR30349">
    <property type="entry name" value="PHAGE INTEGRASE-RELATED"/>
    <property type="match status" value="1"/>
</dbReference>
<comment type="similarity">
    <text evidence="1">Belongs to the 'phage' integrase family.</text>
</comment>
<protein>
    <submittedName>
        <fullName evidence="6">Tyrosine recombinase XerC</fullName>
    </submittedName>
</protein>
<keyword evidence="7" id="KW-1185">Reference proteome</keyword>
<feature type="domain" description="Tyr recombinase" evidence="5">
    <location>
        <begin position="129"/>
        <end position="320"/>
    </location>
</feature>
<dbReference type="InterPro" id="IPR002104">
    <property type="entry name" value="Integrase_catalytic"/>
</dbReference>
<gene>
    <name evidence="6" type="primary">xerC_6</name>
    <name evidence="6" type="ORF">LMG23994_01663</name>
</gene>
<name>A0ABN7Y8X3_9BURK</name>
<dbReference type="EMBL" id="CAJZAF010000007">
    <property type="protein sequence ID" value="CAG9169787.1"/>
    <property type="molecule type" value="Genomic_DNA"/>
</dbReference>
<dbReference type="InterPro" id="IPR011010">
    <property type="entry name" value="DNA_brk_join_enz"/>
</dbReference>
<comment type="caution">
    <text evidence="6">The sequence shown here is derived from an EMBL/GenBank/DDBJ whole genome shotgun (WGS) entry which is preliminary data.</text>
</comment>
<organism evidence="6 7">
    <name type="scientific">Cupriavidus pinatubonensis</name>
    <dbReference type="NCBI Taxonomy" id="248026"/>
    <lineage>
        <taxon>Bacteria</taxon>
        <taxon>Pseudomonadati</taxon>
        <taxon>Pseudomonadota</taxon>
        <taxon>Betaproteobacteria</taxon>
        <taxon>Burkholderiales</taxon>
        <taxon>Burkholderiaceae</taxon>
        <taxon>Cupriavidus</taxon>
    </lineage>
</organism>
<evidence type="ECO:0000259" key="5">
    <source>
        <dbReference type="PROSITE" id="PS51898"/>
    </source>
</evidence>
<evidence type="ECO:0000256" key="2">
    <source>
        <dbReference type="ARBA" id="ARBA00022908"/>
    </source>
</evidence>
<dbReference type="RefSeq" id="WP_224001241.1">
    <property type="nucleotide sequence ID" value="NZ_CAJZAF010000007.1"/>
</dbReference>
<evidence type="ECO:0000256" key="3">
    <source>
        <dbReference type="ARBA" id="ARBA00023125"/>
    </source>
</evidence>